<organism evidence="1 2">
    <name type="scientific">Toxoplasma gondii ARI</name>
    <dbReference type="NCBI Taxonomy" id="1074872"/>
    <lineage>
        <taxon>Eukaryota</taxon>
        <taxon>Sar</taxon>
        <taxon>Alveolata</taxon>
        <taxon>Apicomplexa</taxon>
        <taxon>Conoidasida</taxon>
        <taxon>Coccidia</taxon>
        <taxon>Eucoccidiorida</taxon>
        <taxon>Eimeriorina</taxon>
        <taxon>Sarcocystidae</taxon>
        <taxon>Toxoplasma</taxon>
    </lineage>
</organism>
<sequence length="124" mass="13419">MAPPAASSAGSRDDVLVQADGTLRFFGTPLTLREWRLPVAEAQGILKSSSETQFVSLSSLSRFSSHDAFVAAKTGADVAILGIVSDVGSQRSTENSHLWSWTLWDLQETKVKLLLRGEALCRTL</sequence>
<feature type="non-terminal residue" evidence="1">
    <location>
        <position position="124"/>
    </location>
</feature>
<accession>A0A139XRX4</accession>
<comment type="caution">
    <text evidence="1">The sequence shown here is derived from an EMBL/GenBank/DDBJ whole genome shotgun (WGS) entry which is preliminary data.</text>
</comment>
<dbReference type="VEuPathDB" id="ToxoDB:TGARI_260410A"/>
<evidence type="ECO:0000313" key="2">
    <source>
        <dbReference type="Proteomes" id="UP000074247"/>
    </source>
</evidence>
<protein>
    <submittedName>
        <fullName evidence="1">Uncharacterized protein</fullName>
    </submittedName>
</protein>
<proteinExistence type="predicted"/>
<reference evidence="1 2" key="1">
    <citation type="journal article" date="2016" name="Nat. Commun.">
        <title>Local admixture of amplified and diversified secreted pathogenesis determinants shapes mosaic Toxoplasma gondii genomes.</title>
        <authorList>
            <person name="Lorenzi H."/>
            <person name="Khan A."/>
            <person name="Behnke M.S."/>
            <person name="Namasivayam S."/>
            <person name="Swapna L.S."/>
            <person name="Hadjithomas M."/>
            <person name="Karamycheva S."/>
            <person name="Pinney D."/>
            <person name="Brunk B.P."/>
            <person name="Ajioka J.W."/>
            <person name="Ajzenberg D."/>
            <person name="Boothroyd J.C."/>
            <person name="Boyle J.P."/>
            <person name="Darde M.L."/>
            <person name="Diaz-Miranda M.A."/>
            <person name="Dubey J.P."/>
            <person name="Fritz H.M."/>
            <person name="Gennari S.M."/>
            <person name="Gregory B.D."/>
            <person name="Kim K."/>
            <person name="Saeij J.P."/>
            <person name="Su C."/>
            <person name="White M.W."/>
            <person name="Zhu X.Q."/>
            <person name="Howe D.K."/>
            <person name="Rosenthal B.M."/>
            <person name="Grigg M.E."/>
            <person name="Parkinson J."/>
            <person name="Liu L."/>
            <person name="Kissinger J.C."/>
            <person name="Roos D.S."/>
            <person name="Sibley L.D."/>
        </authorList>
    </citation>
    <scope>NUCLEOTIDE SEQUENCE [LARGE SCALE GENOMIC DNA]</scope>
    <source>
        <strain evidence="1 2">ARI</strain>
    </source>
</reference>
<gene>
    <name evidence="1" type="ORF">TGARI_260410A</name>
</gene>
<dbReference type="EMBL" id="AGQS02005182">
    <property type="protein sequence ID" value="KYF41539.1"/>
    <property type="molecule type" value="Genomic_DNA"/>
</dbReference>
<name>A0A139XRX4_TOXGO</name>
<dbReference type="AlphaFoldDB" id="A0A139XRX4"/>
<dbReference type="Proteomes" id="UP000074247">
    <property type="component" value="Unassembled WGS sequence"/>
</dbReference>
<evidence type="ECO:0000313" key="1">
    <source>
        <dbReference type="EMBL" id="KYF41539.1"/>
    </source>
</evidence>